<gene>
    <name evidence="2" type="ORF">EV194_10378</name>
</gene>
<dbReference type="InterPro" id="IPR017938">
    <property type="entry name" value="Riboflavin_synthase-like_b-brl"/>
</dbReference>
<dbReference type="InterPro" id="IPR017927">
    <property type="entry name" value="FAD-bd_FR_type"/>
</dbReference>
<dbReference type="InterPro" id="IPR051930">
    <property type="entry name" value="FNR_type-1"/>
</dbReference>
<comment type="caution">
    <text evidence="2">The sequence shown here is derived from an EMBL/GenBank/DDBJ whole genome shotgun (WGS) entry which is preliminary data.</text>
</comment>
<dbReference type="InterPro" id="IPR008333">
    <property type="entry name" value="Cbr1-like_FAD-bd_dom"/>
</dbReference>
<dbReference type="GO" id="GO:0051213">
    <property type="term" value="F:dioxygenase activity"/>
    <property type="evidence" value="ECO:0007669"/>
    <property type="project" value="UniProtKB-KW"/>
</dbReference>
<dbReference type="SUPFAM" id="SSF63380">
    <property type="entry name" value="Riboflavin synthase domain-like"/>
    <property type="match status" value="1"/>
</dbReference>
<dbReference type="PANTHER" id="PTHR47878">
    <property type="entry name" value="OXIDOREDUCTASE FAD/NAD(P)-BINDING DOMAIN PROTEIN"/>
    <property type="match status" value="1"/>
</dbReference>
<dbReference type="PROSITE" id="PS51384">
    <property type="entry name" value="FAD_FR"/>
    <property type="match status" value="1"/>
</dbReference>
<keyword evidence="2" id="KW-0223">Dioxygenase</keyword>
<dbReference type="Gene3D" id="3.40.50.80">
    <property type="entry name" value="Nucleotide-binding domain of ferredoxin-NADP reductase (FNR) module"/>
    <property type="match status" value="1"/>
</dbReference>
<sequence>MQKRRFNLHKIINKRDLTDSTFVLQMERNGLEFLPGQHIQVGPPNGIHTREYSIYNAPSDDYLEILVREVENGLVTPALKKLVPGDSVVINDAVGYFTIEEAVKLNKPLLFVASGTGISPFHSFVKSYPGIDYRLIHGIRFVEEAYEKEAYKPSRYAACTSQDTNGDFHGRVTGWLEQNPVNSDTLCYLCGNCDMIYDVYDILEKQGVKSSNIFTEVYF</sequence>
<dbReference type="EMBL" id="SLWK01000003">
    <property type="protein sequence ID" value="TCO09167.1"/>
    <property type="molecule type" value="Genomic_DNA"/>
</dbReference>
<protein>
    <submittedName>
        <fullName evidence="2">Ferredoxin--NADP+ reductase/benzoate/toluate 1,2-dioxygenase reductase subunit</fullName>
    </submittedName>
</protein>
<dbReference type="InterPro" id="IPR001709">
    <property type="entry name" value="Flavoprot_Pyr_Nucl_cyt_Rdtase"/>
</dbReference>
<name>A0A4R2GKS6_9BACT</name>
<dbReference type="InterPro" id="IPR039261">
    <property type="entry name" value="FNR_nucleotide-bd"/>
</dbReference>
<dbReference type="Proteomes" id="UP000295221">
    <property type="component" value="Unassembled WGS sequence"/>
</dbReference>
<dbReference type="Gene3D" id="2.40.30.10">
    <property type="entry name" value="Translation factors"/>
    <property type="match status" value="1"/>
</dbReference>
<evidence type="ECO:0000313" key="3">
    <source>
        <dbReference type="Proteomes" id="UP000295221"/>
    </source>
</evidence>
<feature type="domain" description="FAD-binding FR-type" evidence="1">
    <location>
        <begin position="4"/>
        <end position="100"/>
    </location>
</feature>
<keyword evidence="2" id="KW-0560">Oxidoreductase</keyword>
<keyword evidence="3" id="KW-1185">Reference proteome</keyword>
<evidence type="ECO:0000313" key="2">
    <source>
        <dbReference type="EMBL" id="TCO09167.1"/>
    </source>
</evidence>
<reference evidence="2 3" key="1">
    <citation type="submission" date="2019-03" db="EMBL/GenBank/DDBJ databases">
        <title>Genomic Encyclopedia of Type Strains, Phase IV (KMG-IV): sequencing the most valuable type-strain genomes for metagenomic binning, comparative biology and taxonomic classification.</title>
        <authorList>
            <person name="Goeker M."/>
        </authorList>
    </citation>
    <scope>NUCLEOTIDE SEQUENCE [LARGE SCALE GENOMIC DNA]</scope>
    <source>
        <strain evidence="2 3">DSM 24179</strain>
    </source>
</reference>
<dbReference type="AlphaFoldDB" id="A0A4R2GKS6"/>
<dbReference type="OrthoDB" id="9789468at2"/>
<dbReference type="PRINTS" id="PR00410">
    <property type="entry name" value="PHEHYDRXLASE"/>
</dbReference>
<organism evidence="2 3">
    <name type="scientific">Natronoflexus pectinivorans</name>
    <dbReference type="NCBI Taxonomy" id="682526"/>
    <lineage>
        <taxon>Bacteria</taxon>
        <taxon>Pseudomonadati</taxon>
        <taxon>Bacteroidota</taxon>
        <taxon>Bacteroidia</taxon>
        <taxon>Marinilabiliales</taxon>
        <taxon>Marinilabiliaceae</taxon>
        <taxon>Natronoflexus</taxon>
    </lineage>
</organism>
<dbReference type="RefSeq" id="WP_132432997.1">
    <property type="nucleotide sequence ID" value="NZ_SLWK01000003.1"/>
</dbReference>
<dbReference type="SUPFAM" id="SSF52343">
    <property type="entry name" value="Ferredoxin reductase-like, C-terminal NADP-linked domain"/>
    <property type="match status" value="1"/>
</dbReference>
<evidence type="ECO:0000259" key="1">
    <source>
        <dbReference type="PROSITE" id="PS51384"/>
    </source>
</evidence>
<dbReference type="Pfam" id="PF00970">
    <property type="entry name" value="FAD_binding_6"/>
    <property type="match status" value="1"/>
</dbReference>
<dbReference type="PRINTS" id="PR00371">
    <property type="entry name" value="FPNCR"/>
</dbReference>
<proteinExistence type="predicted"/>
<dbReference type="PANTHER" id="PTHR47878:SF2">
    <property type="entry name" value="OXIDOREDUCTASE FAD_NAD(P)-BINDING DOMAIN PROTEIN"/>
    <property type="match status" value="1"/>
</dbReference>
<accession>A0A4R2GKS6</accession>